<dbReference type="PANTHER" id="PTHR12629">
    <property type="entry name" value="DIPHOSPHOINOSITOL POLYPHOSPHATE PHOSPHOHYDROLASE"/>
    <property type="match status" value="1"/>
</dbReference>
<evidence type="ECO:0000256" key="3">
    <source>
        <dbReference type="ARBA" id="ARBA00022723"/>
    </source>
</evidence>
<dbReference type="Pfam" id="PF00293">
    <property type="entry name" value="NUDIX"/>
    <property type="match status" value="1"/>
</dbReference>
<keyword evidence="5" id="KW-0460">Magnesium</keyword>
<evidence type="ECO:0000256" key="1">
    <source>
        <dbReference type="ARBA" id="ARBA00001946"/>
    </source>
</evidence>
<dbReference type="SUPFAM" id="SSF55811">
    <property type="entry name" value="Nudix"/>
    <property type="match status" value="1"/>
</dbReference>
<comment type="similarity">
    <text evidence="2">Belongs to the Nudix hydrolase family.</text>
</comment>
<dbReference type="Gene3D" id="3.90.79.10">
    <property type="entry name" value="Nucleoside Triphosphate Pyrophosphohydrolase"/>
    <property type="match status" value="1"/>
</dbReference>
<keyword evidence="4" id="KW-0378">Hydrolase</keyword>
<keyword evidence="8" id="KW-1185">Reference proteome</keyword>
<keyword evidence="3" id="KW-0479">Metal-binding</keyword>
<dbReference type="PANTHER" id="PTHR12629:SF42">
    <property type="entry name" value="OS02G0734300 PROTEIN"/>
    <property type="match status" value="1"/>
</dbReference>
<protein>
    <recommendedName>
        <fullName evidence="6">Nudix hydrolase domain-containing protein</fullName>
    </recommendedName>
</protein>
<dbReference type="InterPro" id="IPR047198">
    <property type="entry name" value="DDP-like_NUDIX"/>
</dbReference>
<name>A0A067E6J6_CITSI</name>
<reference evidence="7 8" key="1">
    <citation type="submission" date="2014-04" db="EMBL/GenBank/DDBJ databases">
        <authorList>
            <consortium name="International Citrus Genome Consortium"/>
            <person name="Gmitter F."/>
            <person name="Chen C."/>
            <person name="Farmerie W."/>
            <person name="Harkins T."/>
            <person name="Desany B."/>
            <person name="Mohiuddin M."/>
            <person name="Kodira C."/>
            <person name="Borodovsky M."/>
            <person name="Lomsadze A."/>
            <person name="Burns P."/>
            <person name="Jenkins J."/>
            <person name="Prochnik S."/>
            <person name="Shu S."/>
            <person name="Chapman J."/>
            <person name="Pitluck S."/>
            <person name="Schmutz J."/>
            <person name="Rokhsar D."/>
        </authorList>
    </citation>
    <scope>NUCLEOTIDE SEQUENCE</scope>
</reference>
<dbReference type="GO" id="GO:0016462">
    <property type="term" value="F:pyrophosphatase activity"/>
    <property type="evidence" value="ECO:0007669"/>
    <property type="project" value="InterPro"/>
</dbReference>
<dbReference type="CDD" id="cd04666">
    <property type="entry name" value="NUDIX_DIPP2_like_Nudt4"/>
    <property type="match status" value="1"/>
</dbReference>
<evidence type="ECO:0000256" key="5">
    <source>
        <dbReference type="ARBA" id="ARBA00022842"/>
    </source>
</evidence>
<dbReference type="SMR" id="A0A067E6J6"/>
<proteinExistence type="inferred from homology"/>
<gene>
    <name evidence="7" type="ORF">CISIN_1g029277mg</name>
</gene>
<dbReference type="EMBL" id="KK785069">
    <property type="protein sequence ID" value="KDO50814.1"/>
    <property type="molecule type" value="Genomic_DNA"/>
</dbReference>
<comment type="cofactor">
    <cofactor evidence="1">
        <name>Mg(2+)</name>
        <dbReference type="ChEBI" id="CHEBI:18420"/>
    </cofactor>
</comment>
<evidence type="ECO:0000313" key="7">
    <source>
        <dbReference type="EMBL" id="KDO50814.1"/>
    </source>
</evidence>
<dbReference type="InterPro" id="IPR000086">
    <property type="entry name" value="NUDIX_hydrolase_dom"/>
</dbReference>
<evidence type="ECO:0000259" key="6">
    <source>
        <dbReference type="PROSITE" id="PS51462"/>
    </source>
</evidence>
<evidence type="ECO:0000256" key="2">
    <source>
        <dbReference type="ARBA" id="ARBA00005582"/>
    </source>
</evidence>
<dbReference type="Proteomes" id="UP000027120">
    <property type="component" value="Unassembled WGS sequence"/>
</dbReference>
<dbReference type="GO" id="GO:0046872">
    <property type="term" value="F:metal ion binding"/>
    <property type="evidence" value="ECO:0007669"/>
    <property type="project" value="UniProtKB-KW"/>
</dbReference>
<sequence length="168" mass="19053">MVALVAQETIVSLVTPENVVGNLVSRTGRHLQRYQKGRRQVVGCIPYRYKCVKQSLDINEEDLEVLVISSQKGKGMLFPKGGWEIDESIQEAALRETIEEAGVTGIVEDQLAEWPEKNVRSRKWMSVAEARKVCQHWWMKEALDRLVMRLTSQQLHGKEDSVGTCSLS</sequence>
<dbReference type="InterPro" id="IPR015797">
    <property type="entry name" value="NUDIX_hydrolase-like_dom_sf"/>
</dbReference>
<dbReference type="InterPro" id="IPR020084">
    <property type="entry name" value="NUDIX_hydrolase_CS"/>
</dbReference>
<evidence type="ECO:0000256" key="4">
    <source>
        <dbReference type="ARBA" id="ARBA00022801"/>
    </source>
</evidence>
<dbReference type="PROSITE" id="PS00893">
    <property type="entry name" value="NUDIX_BOX"/>
    <property type="match status" value="1"/>
</dbReference>
<organism evidence="7 8">
    <name type="scientific">Citrus sinensis</name>
    <name type="common">Sweet orange</name>
    <name type="synonym">Citrus aurantium var. sinensis</name>
    <dbReference type="NCBI Taxonomy" id="2711"/>
    <lineage>
        <taxon>Eukaryota</taxon>
        <taxon>Viridiplantae</taxon>
        <taxon>Streptophyta</taxon>
        <taxon>Embryophyta</taxon>
        <taxon>Tracheophyta</taxon>
        <taxon>Spermatophyta</taxon>
        <taxon>Magnoliopsida</taxon>
        <taxon>eudicotyledons</taxon>
        <taxon>Gunneridae</taxon>
        <taxon>Pentapetalae</taxon>
        <taxon>rosids</taxon>
        <taxon>malvids</taxon>
        <taxon>Sapindales</taxon>
        <taxon>Rutaceae</taxon>
        <taxon>Aurantioideae</taxon>
        <taxon>Citrus</taxon>
    </lineage>
</organism>
<feature type="domain" description="Nudix hydrolase" evidence="6">
    <location>
        <begin position="37"/>
        <end position="168"/>
    </location>
</feature>
<accession>A0A067E6J6</accession>
<dbReference type="AlphaFoldDB" id="A0A067E6J6"/>
<dbReference type="PROSITE" id="PS51462">
    <property type="entry name" value="NUDIX"/>
    <property type="match status" value="1"/>
</dbReference>
<evidence type="ECO:0000313" key="8">
    <source>
        <dbReference type="Proteomes" id="UP000027120"/>
    </source>
</evidence>